<feature type="compositionally biased region" description="Basic and acidic residues" evidence="1">
    <location>
        <begin position="438"/>
        <end position="450"/>
    </location>
</feature>
<keyword evidence="3" id="KW-1185">Reference proteome</keyword>
<accession>A0A6A3CZQ7</accession>
<feature type="compositionally biased region" description="Basic and acidic residues" evidence="1">
    <location>
        <begin position="490"/>
        <end position="499"/>
    </location>
</feature>
<dbReference type="GO" id="GO:0007623">
    <property type="term" value="P:circadian rhythm"/>
    <property type="evidence" value="ECO:0007669"/>
    <property type="project" value="InterPro"/>
</dbReference>
<proteinExistence type="predicted"/>
<feature type="region of interest" description="Disordered" evidence="1">
    <location>
        <begin position="563"/>
        <end position="593"/>
    </location>
</feature>
<feature type="compositionally biased region" description="Polar residues" evidence="1">
    <location>
        <begin position="628"/>
        <end position="643"/>
    </location>
</feature>
<dbReference type="PANTHER" id="PTHR33334:SF8">
    <property type="entry name" value="PROTEIN LNK1"/>
    <property type="match status" value="1"/>
</dbReference>
<feature type="compositionally biased region" description="Basic and acidic residues" evidence="1">
    <location>
        <begin position="654"/>
        <end position="668"/>
    </location>
</feature>
<dbReference type="InterPro" id="IPR039928">
    <property type="entry name" value="LNK"/>
</dbReference>
<dbReference type="PANTHER" id="PTHR33334">
    <property type="entry name" value="PROTEIN LNK1"/>
    <property type="match status" value="1"/>
</dbReference>
<feature type="compositionally biased region" description="Basic and acidic residues" evidence="1">
    <location>
        <begin position="563"/>
        <end position="582"/>
    </location>
</feature>
<sequence length="707" mass="77782">MSDLMYELEDNVWDEFSASTTDDHIVPHPVDEYGAQFKVQRDGQTKPQHEVTGVARNADNSIKYGIFGEKGKSFHILTKNRMLEKDSWSDRPDGIFPTSGDNDSLKEVTGMVSDDPMMSSHGLKTGDIDSVSNDFCADDPVLVDNCATVYNNIYLFPLNHISEANDDIRFFNNNHEDKENGDLLCYGWGDIGNFEDVDRMFRNCDSTFGLGSCSNEDDLCWVSSSQATEGSQDVFKADAKLNSLPENCATSSPDAGTSTIDSDKKSVLLDDKISSLGMSSRNPGLAHMSSLNASNNKSGSKDGLTPKEQISPQNNQSKQLSASGERIDHRLKNGDYCHQYGNIKQFADVKHLSSDASCQLFSSLDLQQLKQNIGPDSVSYVQANVPFMHLNYSSPSNQISRCPTLASNKSERDGHPTLTNGSSYASNQVQSIDRGHSFEVPDNVTNEKRGKLNHQQVTQVPLNSVVDQARMERQVAFNDPFTSQKQICQSERDEGHSEGEGFSVGKQAELGSSNGQESSSVSSTLAEVSLEASSFRQLQQVMEKLDIRTKLCIRDSLYRLARSSEQRHNCANTRESRDDKDASGPFEAEETSKCTRFMDIETDTNPIDRSIAHLLFHRPSDPSLRPATKTTSLKSHGTIRGSTTTAPVIAGKHVGHDGTDAGSDEKPAELTTVDRPSFQGSLIQIDNILSNMRGMLDQGKSQARVAF</sequence>
<feature type="region of interest" description="Disordered" evidence="1">
    <location>
        <begin position="438"/>
        <end position="459"/>
    </location>
</feature>
<feature type="region of interest" description="Disordered" evidence="1">
    <location>
        <begin position="649"/>
        <end position="668"/>
    </location>
</feature>
<feature type="compositionally biased region" description="Polar residues" evidence="1">
    <location>
        <begin position="289"/>
        <end position="298"/>
    </location>
</feature>
<gene>
    <name evidence="2" type="ORF">F3Y22_tig00001777pilonHSYRG00009</name>
</gene>
<feature type="region of interest" description="Disordered" evidence="1">
    <location>
        <begin position="405"/>
        <end position="426"/>
    </location>
</feature>
<name>A0A6A3CZQ7_HIBSY</name>
<evidence type="ECO:0000313" key="2">
    <source>
        <dbReference type="EMBL" id="KAE8732722.1"/>
    </source>
</evidence>
<feature type="compositionally biased region" description="Polar residues" evidence="1">
    <location>
        <begin position="417"/>
        <end position="426"/>
    </location>
</feature>
<evidence type="ECO:0000313" key="3">
    <source>
        <dbReference type="Proteomes" id="UP000436088"/>
    </source>
</evidence>
<feature type="compositionally biased region" description="Polar residues" evidence="1">
    <location>
        <begin position="308"/>
        <end position="322"/>
    </location>
</feature>
<dbReference type="AlphaFoldDB" id="A0A6A3CZQ7"/>
<evidence type="ECO:0000256" key="1">
    <source>
        <dbReference type="SAM" id="MobiDB-lite"/>
    </source>
</evidence>
<organism evidence="2 3">
    <name type="scientific">Hibiscus syriacus</name>
    <name type="common">Rose of Sharon</name>
    <dbReference type="NCBI Taxonomy" id="106335"/>
    <lineage>
        <taxon>Eukaryota</taxon>
        <taxon>Viridiplantae</taxon>
        <taxon>Streptophyta</taxon>
        <taxon>Embryophyta</taxon>
        <taxon>Tracheophyta</taxon>
        <taxon>Spermatophyta</taxon>
        <taxon>Magnoliopsida</taxon>
        <taxon>eudicotyledons</taxon>
        <taxon>Gunneridae</taxon>
        <taxon>Pentapetalae</taxon>
        <taxon>rosids</taxon>
        <taxon>malvids</taxon>
        <taxon>Malvales</taxon>
        <taxon>Malvaceae</taxon>
        <taxon>Malvoideae</taxon>
        <taxon>Hibiscus</taxon>
    </lineage>
</organism>
<feature type="region of interest" description="Disordered" evidence="1">
    <location>
        <begin position="618"/>
        <end position="643"/>
    </location>
</feature>
<dbReference type="EMBL" id="VEPZ02000138">
    <property type="protein sequence ID" value="KAE8732722.1"/>
    <property type="molecule type" value="Genomic_DNA"/>
</dbReference>
<dbReference type="GO" id="GO:0006355">
    <property type="term" value="P:regulation of DNA-templated transcription"/>
    <property type="evidence" value="ECO:0007669"/>
    <property type="project" value="InterPro"/>
</dbReference>
<protein>
    <submittedName>
        <fullName evidence="2">Dentin sialophosphoprotein-related, putative isoform 2</fullName>
    </submittedName>
</protein>
<dbReference type="Proteomes" id="UP000436088">
    <property type="component" value="Unassembled WGS sequence"/>
</dbReference>
<comment type="caution">
    <text evidence="2">The sequence shown here is derived from an EMBL/GenBank/DDBJ whole genome shotgun (WGS) entry which is preliminary data.</text>
</comment>
<reference evidence="2" key="1">
    <citation type="submission" date="2019-09" db="EMBL/GenBank/DDBJ databases">
        <title>Draft genome information of white flower Hibiscus syriacus.</title>
        <authorList>
            <person name="Kim Y.-M."/>
        </authorList>
    </citation>
    <scope>NUCLEOTIDE SEQUENCE [LARGE SCALE GENOMIC DNA]</scope>
    <source>
        <strain evidence="2">YM2019G1</strain>
    </source>
</reference>
<feature type="region of interest" description="Disordered" evidence="1">
    <location>
        <begin position="487"/>
        <end position="520"/>
    </location>
</feature>
<feature type="region of interest" description="Disordered" evidence="1">
    <location>
        <begin position="278"/>
        <end position="323"/>
    </location>
</feature>